<dbReference type="Proteomes" id="UP000198875">
    <property type="component" value="Unassembled WGS sequence"/>
</dbReference>
<evidence type="ECO:0000313" key="3">
    <source>
        <dbReference type="Proteomes" id="UP000198875"/>
    </source>
</evidence>
<sequence length="47" mass="4608">MINDVFGVGVAAPASTARASRAAHTAAPAAAPKHAAATDASVDRNHL</sequence>
<dbReference type="EMBL" id="CSTD01000003">
    <property type="protein sequence ID" value="CPR12110.1"/>
    <property type="molecule type" value="Genomic_DNA"/>
</dbReference>
<accession>A0A0U0WAR4</accession>
<proteinExistence type="predicted"/>
<gene>
    <name evidence="2" type="ORF">BN971_03403</name>
</gene>
<reference evidence="2 3" key="1">
    <citation type="submission" date="2015-03" db="EMBL/GenBank/DDBJ databases">
        <authorList>
            <person name="Murphy D."/>
        </authorList>
    </citation>
    <scope>NUCLEOTIDE SEQUENCE [LARGE SCALE GENOMIC DNA]</scope>
    <source>
        <strain evidence="2 3">DSM 44277</strain>
    </source>
</reference>
<name>A0A0U0WAR4_MYCBE</name>
<feature type="compositionally biased region" description="Low complexity" evidence="1">
    <location>
        <begin position="17"/>
        <end position="40"/>
    </location>
</feature>
<evidence type="ECO:0000313" key="2">
    <source>
        <dbReference type="EMBL" id="CPR12110.1"/>
    </source>
</evidence>
<organism evidence="2 3">
    <name type="scientific">Mycobacterium bohemicum DSM 44277</name>
    <dbReference type="NCBI Taxonomy" id="1236609"/>
    <lineage>
        <taxon>Bacteria</taxon>
        <taxon>Bacillati</taxon>
        <taxon>Actinomycetota</taxon>
        <taxon>Actinomycetes</taxon>
        <taxon>Mycobacteriales</taxon>
        <taxon>Mycobacteriaceae</taxon>
        <taxon>Mycobacterium</taxon>
    </lineage>
</organism>
<evidence type="ECO:0000256" key="1">
    <source>
        <dbReference type="SAM" id="MobiDB-lite"/>
    </source>
</evidence>
<feature type="region of interest" description="Disordered" evidence="1">
    <location>
        <begin position="17"/>
        <end position="47"/>
    </location>
</feature>
<protein>
    <submittedName>
        <fullName evidence="2">Uncharacterized protein</fullName>
    </submittedName>
</protein>
<dbReference type="AlphaFoldDB" id="A0A0U0WAR4"/>